<feature type="transmembrane region" description="Helical" evidence="1">
    <location>
        <begin position="33"/>
        <end position="55"/>
    </location>
</feature>
<comment type="caution">
    <text evidence="2">The sequence shown here is derived from an EMBL/GenBank/DDBJ whole genome shotgun (WGS) entry which is preliminary data.</text>
</comment>
<protein>
    <submittedName>
        <fullName evidence="2">Uncharacterized protein</fullName>
    </submittedName>
</protein>
<feature type="transmembrane region" description="Helical" evidence="1">
    <location>
        <begin position="150"/>
        <end position="169"/>
    </location>
</feature>
<evidence type="ECO:0000313" key="2">
    <source>
        <dbReference type="EMBL" id="PTN09070.1"/>
    </source>
</evidence>
<feature type="transmembrane region" description="Helical" evidence="1">
    <location>
        <begin position="99"/>
        <end position="116"/>
    </location>
</feature>
<keyword evidence="1" id="KW-1133">Transmembrane helix</keyword>
<reference evidence="2 3" key="1">
    <citation type="submission" date="2018-04" db="EMBL/GenBank/DDBJ databases">
        <title>Genomic Encyclopedia of Archaeal and Bacterial Type Strains, Phase II (KMG-II): from individual species to whole genera.</title>
        <authorList>
            <person name="Goeker M."/>
        </authorList>
    </citation>
    <scope>NUCLEOTIDE SEQUENCE [LARGE SCALE GENOMIC DNA]</scope>
    <source>
        <strain evidence="2 3">DSM 28823</strain>
    </source>
</reference>
<proteinExistence type="predicted"/>
<feature type="transmembrane region" description="Helical" evidence="1">
    <location>
        <begin position="76"/>
        <end position="93"/>
    </location>
</feature>
<dbReference type="Proteomes" id="UP000243525">
    <property type="component" value="Unassembled WGS sequence"/>
</dbReference>
<organism evidence="2 3">
    <name type="scientific">Mangrovibacterium marinum</name>
    <dbReference type="NCBI Taxonomy" id="1639118"/>
    <lineage>
        <taxon>Bacteria</taxon>
        <taxon>Pseudomonadati</taxon>
        <taxon>Bacteroidota</taxon>
        <taxon>Bacteroidia</taxon>
        <taxon>Marinilabiliales</taxon>
        <taxon>Prolixibacteraceae</taxon>
        <taxon>Mangrovibacterium</taxon>
    </lineage>
</organism>
<feature type="transmembrane region" description="Helical" evidence="1">
    <location>
        <begin position="190"/>
        <end position="219"/>
    </location>
</feature>
<evidence type="ECO:0000313" key="3">
    <source>
        <dbReference type="Proteomes" id="UP000243525"/>
    </source>
</evidence>
<accession>A0A2T5C2U4</accession>
<dbReference type="EMBL" id="QAAD01000006">
    <property type="protein sequence ID" value="PTN09070.1"/>
    <property type="molecule type" value="Genomic_DNA"/>
</dbReference>
<feature type="transmembrane region" description="Helical" evidence="1">
    <location>
        <begin position="128"/>
        <end position="144"/>
    </location>
</feature>
<keyword evidence="3" id="KW-1185">Reference proteome</keyword>
<dbReference type="AlphaFoldDB" id="A0A2T5C2U4"/>
<name>A0A2T5C2U4_9BACT</name>
<feature type="transmembrane region" description="Helical" evidence="1">
    <location>
        <begin position="267"/>
        <end position="286"/>
    </location>
</feature>
<feature type="transmembrane region" description="Helical" evidence="1">
    <location>
        <begin position="239"/>
        <end position="260"/>
    </location>
</feature>
<keyword evidence="1" id="KW-0472">Membrane</keyword>
<evidence type="ECO:0000256" key="1">
    <source>
        <dbReference type="SAM" id="Phobius"/>
    </source>
</evidence>
<gene>
    <name evidence="2" type="ORF">C8N47_106170</name>
</gene>
<dbReference type="RefSeq" id="WP_107821977.1">
    <property type="nucleotide sequence ID" value="NZ_OY782574.1"/>
</dbReference>
<sequence length="301" mass="31438">MKQNLTKSFTLLIGGILILLLNAIPDHDLGGLITGASGFDFQSTFVALIGIALVLTAASKISTAEQLTTHPNAKKFVFIILAGASVSFIALFLNGTAQLIAQILSIITLLIANSLLKGAINFSFGNAATKGALMILIGGLLFIYKEIGGGIAFNIIALAGIVLFFLGLGKLIHNLDEEGTRGAKKIRLALILLIVAAFLDMIPLMGLIAGIVAIVAFIVELTGYLRMKRSTAIGDLGQSGAKILVINMVLLAVASLFGIIPFVGSMVVGGVSTLSLILWIIGWLRIEAGTVDRLTTAPVTA</sequence>
<keyword evidence="1" id="KW-0812">Transmembrane</keyword>